<keyword evidence="4" id="KW-1003">Cell membrane</keyword>
<dbReference type="InterPro" id="IPR039621">
    <property type="entry name" value="BG1-like"/>
</dbReference>
<comment type="similarity">
    <text evidence="2">Belongs to the BIG GRAIN 1 (BG1) plant protein family.</text>
</comment>
<feature type="region of interest" description="Disordered" evidence="7">
    <location>
        <begin position="322"/>
        <end position="347"/>
    </location>
</feature>
<organism evidence="8">
    <name type="scientific">Anthurium amnicola</name>
    <dbReference type="NCBI Taxonomy" id="1678845"/>
    <lineage>
        <taxon>Eukaryota</taxon>
        <taxon>Viridiplantae</taxon>
        <taxon>Streptophyta</taxon>
        <taxon>Embryophyta</taxon>
        <taxon>Tracheophyta</taxon>
        <taxon>Spermatophyta</taxon>
        <taxon>Magnoliopsida</taxon>
        <taxon>Liliopsida</taxon>
        <taxon>Araceae</taxon>
        <taxon>Pothoideae</taxon>
        <taxon>Potheae</taxon>
        <taxon>Anthurium</taxon>
    </lineage>
</organism>
<feature type="compositionally biased region" description="Low complexity" evidence="7">
    <location>
        <begin position="238"/>
        <end position="264"/>
    </location>
</feature>
<proteinExistence type="inferred from homology"/>
<feature type="non-terminal residue" evidence="8">
    <location>
        <position position="368"/>
    </location>
</feature>
<dbReference type="PANTHER" id="PTHR33541:SF28">
    <property type="entry name" value="PROTEIN BIG GRAIN 1-LIKE A"/>
    <property type="match status" value="1"/>
</dbReference>
<evidence type="ECO:0000256" key="2">
    <source>
        <dbReference type="ARBA" id="ARBA00010067"/>
    </source>
</evidence>
<dbReference type="GO" id="GO:0009734">
    <property type="term" value="P:auxin-activated signaling pathway"/>
    <property type="evidence" value="ECO:0007669"/>
    <property type="project" value="UniProtKB-KW"/>
</dbReference>
<dbReference type="PANTHER" id="PTHR33541">
    <property type="entry name" value="PROTEIN BIG GRAIN 1-LIKE A-RELATED"/>
    <property type="match status" value="1"/>
</dbReference>
<gene>
    <name evidence="8" type="ORF">g.47004</name>
</gene>
<feature type="compositionally biased region" description="Basic and acidic residues" evidence="7">
    <location>
        <begin position="152"/>
        <end position="166"/>
    </location>
</feature>
<evidence type="ECO:0000256" key="4">
    <source>
        <dbReference type="ARBA" id="ARBA00022475"/>
    </source>
</evidence>
<evidence type="ECO:0000256" key="5">
    <source>
        <dbReference type="ARBA" id="ARBA00023136"/>
    </source>
</evidence>
<comment type="subcellular location">
    <subcellularLocation>
        <location evidence="1">Cell membrane</location>
    </subcellularLocation>
</comment>
<keyword evidence="5" id="KW-0472">Membrane</keyword>
<keyword evidence="6" id="KW-0927">Auxin signaling pathway</keyword>
<feature type="region of interest" description="Disordered" evidence="7">
    <location>
        <begin position="85"/>
        <end position="176"/>
    </location>
</feature>
<feature type="compositionally biased region" description="Low complexity" evidence="7">
    <location>
        <begin position="115"/>
        <end position="137"/>
    </location>
</feature>
<dbReference type="EMBL" id="GDJX01012171">
    <property type="protein sequence ID" value="JAT55765.1"/>
    <property type="molecule type" value="Transcribed_RNA"/>
</dbReference>
<sequence>MERWKTPHHRGGEPAHAHHHPSFSSSLLDAIDRSIDKGGPALSGGAVANPRLHCDVKKHEAVHGRGVGGYYSQCVAAKAAVIRRRGGAVEHDPPRQHYGRVHQPQQQRERFCGNSTSSSSDSSYGGFSSSEAESVVLPAPPLPKPVRTGGVPERELQQTPLEETKQKTKGGSIRSRFRASKFYGELKKTRATPVSPGARLASFLNTLFSTAGNPKKAKISTPVVNPAGGAGRGGGDESACSSASSYSRSCLSKTPSSRGKTASSSGGGTKRSVRFYPVSVIVDEDCRPCGQKCLYEDEKPGYFRRIGGLSVMEPQLAAIRVREEPRPPPLTSYRAAATEAEERKRAREAARDLVTTYKEKKRGLGGFE</sequence>
<accession>A0A1D1YMC7</accession>
<keyword evidence="3" id="KW-0813">Transport</keyword>
<protein>
    <submittedName>
        <fullName evidence="8">Uncharacterized protein</fullName>
    </submittedName>
</protein>
<dbReference type="GO" id="GO:0005886">
    <property type="term" value="C:plasma membrane"/>
    <property type="evidence" value="ECO:0007669"/>
    <property type="project" value="UniProtKB-SubCell"/>
</dbReference>
<evidence type="ECO:0000256" key="1">
    <source>
        <dbReference type="ARBA" id="ARBA00004236"/>
    </source>
</evidence>
<feature type="region of interest" description="Disordered" evidence="7">
    <location>
        <begin position="1"/>
        <end position="23"/>
    </location>
</feature>
<feature type="region of interest" description="Disordered" evidence="7">
    <location>
        <begin position="215"/>
        <end position="269"/>
    </location>
</feature>
<evidence type="ECO:0000256" key="7">
    <source>
        <dbReference type="SAM" id="MobiDB-lite"/>
    </source>
</evidence>
<feature type="compositionally biased region" description="Basic and acidic residues" evidence="7">
    <location>
        <begin position="1"/>
        <end position="16"/>
    </location>
</feature>
<reference evidence="8" key="1">
    <citation type="submission" date="2015-07" db="EMBL/GenBank/DDBJ databases">
        <title>Transcriptome Assembly of Anthurium amnicola.</title>
        <authorList>
            <person name="Suzuki J."/>
        </authorList>
    </citation>
    <scope>NUCLEOTIDE SEQUENCE</scope>
</reference>
<evidence type="ECO:0000256" key="6">
    <source>
        <dbReference type="ARBA" id="ARBA00023294"/>
    </source>
</evidence>
<evidence type="ECO:0000313" key="8">
    <source>
        <dbReference type="EMBL" id="JAT55765.1"/>
    </source>
</evidence>
<dbReference type="AlphaFoldDB" id="A0A1D1YMC7"/>
<evidence type="ECO:0000256" key="3">
    <source>
        <dbReference type="ARBA" id="ARBA00022448"/>
    </source>
</evidence>
<name>A0A1D1YMC7_9ARAE</name>